<dbReference type="Gene3D" id="3.30.479.30">
    <property type="entry name" value="Band 7 domain"/>
    <property type="match status" value="1"/>
</dbReference>
<dbReference type="Pfam" id="PF01145">
    <property type="entry name" value="Band_7"/>
    <property type="match status" value="1"/>
</dbReference>
<dbReference type="PANTHER" id="PTHR10264:SF130">
    <property type="entry name" value="STOMATIN-LIKE PROTEIN 1"/>
    <property type="match status" value="1"/>
</dbReference>
<feature type="domain" description="Band 7" evidence="3">
    <location>
        <begin position="88"/>
        <end position="246"/>
    </location>
</feature>
<dbReference type="InterPro" id="IPR036527">
    <property type="entry name" value="SCP2_sterol-bd_dom_sf"/>
</dbReference>
<feature type="transmembrane region" description="Helical" evidence="2">
    <location>
        <begin position="68"/>
        <end position="90"/>
    </location>
</feature>
<proteinExistence type="inferred from homology"/>
<dbReference type="FunFam" id="3.30.479.30:FF:000004">
    <property type="entry name" value="Putative membrane protease family, stomatin"/>
    <property type="match status" value="1"/>
</dbReference>
<protein>
    <submittedName>
        <fullName evidence="4">Stomatin-like protein 1</fullName>
    </submittedName>
</protein>
<gene>
    <name evidence="4" type="ORF">ElyMa_003531700</name>
</gene>
<comment type="caution">
    <text evidence="4">The sequence shown here is derived from an EMBL/GenBank/DDBJ whole genome shotgun (WGS) entry which is preliminary data.</text>
</comment>
<dbReference type="Proteomes" id="UP000762676">
    <property type="component" value="Unassembled WGS sequence"/>
</dbReference>
<dbReference type="SMART" id="SM00244">
    <property type="entry name" value="PHB"/>
    <property type="match status" value="1"/>
</dbReference>
<evidence type="ECO:0000313" key="4">
    <source>
        <dbReference type="EMBL" id="GFR60487.1"/>
    </source>
</evidence>
<dbReference type="InterPro" id="IPR003033">
    <property type="entry name" value="SCP2_sterol-bd_dom"/>
</dbReference>
<dbReference type="PANTHER" id="PTHR10264">
    <property type="entry name" value="BAND 7 PROTEIN-RELATED"/>
    <property type="match status" value="1"/>
</dbReference>
<sequence length="482" mass="52544">MAAKYNRLSTDGDCEDRMTFDFSSAFTYADNDFKRQKYGSAFTYGNKDDLCSSKKEVEKASSDRFTWILVYLGYMVIYMMTFPIIIWFSLKRVKEGERMVVFRLGHLRKAQGPGLALVFPFIDRYFKKDVSLRAFSVPPKQVITGDKAIIEVGAEIYFQIVDVEKSVTNVQDLDRSTRILVQTALCNLLAQMNLADIESERRAVADNIMEKSNSTCSSWGVHITRAELSQVKVLSQPLPKQAPSVMMPPGLFDTFGDSGSNSEKSSSSLGLQSVFAQLASSLTNQQGAGQTEAITQALHAMVAPHLSGTEASAPQVLEGQNVTSALLQTVSTPGNAASSFSSSNDKVEILSQSARPVRHAAEMNPEQILAMIRKALCEEVVAKVQETFQVEISGSGAGTYFLDLCNGEGTIIEGPNPSADPSATLHLTFEDLQAMLCGVLKPYQAYMSGRLRVTGDTAAALKLDQLASRIQTQLALSTSGHS</sequence>
<evidence type="ECO:0000256" key="2">
    <source>
        <dbReference type="SAM" id="Phobius"/>
    </source>
</evidence>
<dbReference type="InterPro" id="IPR001972">
    <property type="entry name" value="Stomatin_HflK_fam"/>
</dbReference>
<keyword evidence="2" id="KW-0812">Transmembrane</keyword>
<organism evidence="4 5">
    <name type="scientific">Elysia marginata</name>
    <dbReference type="NCBI Taxonomy" id="1093978"/>
    <lineage>
        <taxon>Eukaryota</taxon>
        <taxon>Metazoa</taxon>
        <taxon>Spiralia</taxon>
        <taxon>Lophotrochozoa</taxon>
        <taxon>Mollusca</taxon>
        <taxon>Gastropoda</taxon>
        <taxon>Heterobranchia</taxon>
        <taxon>Euthyneura</taxon>
        <taxon>Panpulmonata</taxon>
        <taxon>Sacoglossa</taxon>
        <taxon>Placobranchoidea</taxon>
        <taxon>Plakobranchidae</taxon>
        <taxon>Elysia</taxon>
    </lineage>
</organism>
<dbReference type="InterPro" id="IPR043202">
    <property type="entry name" value="Band-7_stomatin-like"/>
</dbReference>
<reference evidence="4 5" key="1">
    <citation type="journal article" date="2021" name="Elife">
        <title>Chloroplast acquisition without the gene transfer in kleptoplastic sea slugs, Plakobranchus ocellatus.</title>
        <authorList>
            <person name="Maeda T."/>
            <person name="Takahashi S."/>
            <person name="Yoshida T."/>
            <person name="Shimamura S."/>
            <person name="Takaki Y."/>
            <person name="Nagai Y."/>
            <person name="Toyoda A."/>
            <person name="Suzuki Y."/>
            <person name="Arimoto A."/>
            <person name="Ishii H."/>
            <person name="Satoh N."/>
            <person name="Nishiyama T."/>
            <person name="Hasebe M."/>
            <person name="Maruyama T."/>
            <person name="Minagawa J."/>
            <person name="Obokata J."/>
            <person name="Shigenobu S."/>
        </authorList>
    </citation>
    <scope>NUCLEOTIDE SEQUENCE [LARGE SCALE GENOMIC DNA]</scope>
</reference>
<dbReference type="Pfam" id="PF02036">
    <property type="entry name" value="SCP2"/>
    <property type="match status" value="1"/>
</dbReference>
<keyword evidence="2" id="KW-1133">Transmembrane helix</keyword>
<comment type="similarity">
    <text evidence="1">Belongs to the band 7/mec-2 family.</text>
</comment>
<evidence type="ECO:0000313" key="5">
    <source>
        <dbReference type="Proteomes" id="UP000762676"/>
    </source>
</evidence>
<evidence type="ECO:0000259" key="3">
    <source>
        <dbReference type="SMART" id="SM00244"/>
    </source>
</evidence>
<dbReference type="GO" id="GO:0009898">
    <property type="term" value="C:cytoplasmic side of plasma membrane"/>
    <property type="evidence" value="ECO:0007669"/>
    <property type="project" value="UniProtKB-ARBA"/>
</dbReference>
<dbReference type="InterPro" id="IPR001107">
    <property type="entry name" value="Band_7"/>
</dbReference>
<keyword evidence="2" id="KW-0472">Membrane</keyword>
<dbReference type="SUPFAM" id="SSF55718">
    <property type="entry name" value="SCP-like"/>
    <property type="match status" value="1"/>
</dbReference>
<dbReference type="SUPFAM" id="SSF117892">
    <property type="entry name" value="Band 7/SPFH domain"/>
    <property type="match status" value="1"/>
</dbReference>
<dbReference type="InterPro" id="IPR036013">
    <property type="entry name" value="Band_7/SPFH_dom_sf"/>
</dbReference>
<evidence type="ECO:0000256" key="1">
    <source>
        <dbReference type="ARBA" id="ARBA00008164"/>
    </source>
</evidence>
<accession>A0AAV4EHE6</accession>
<dbReference type="PRINTS" id="PR00721">
    <property type="entry name" value="STOMATIN"/>
</dbReference>
<keyword evidence="5" id="KW-1185">Reference proteome</keyword>
<dbReference type="AlphaFoldDB" id="A0AAV4EHE6"/>
<dbReference type="EMBL" id="BMAT01007240">
    <property type="protein sequence ID" value="GFR60487.1"/>
    <property type="molecule type" value="Genomic_DNA"/>
</dbReference>
<dbReference type="Gene3D" id="3.30.1050.10">
    <property type="entry name" value="SCP2 sterol-binding domain"/>
    <property type="match status" value="1"/>
</dbReference>
<name>A0AAV4EHE6_9GAST</name>